<accession>A0A2V0QC40</accession>
<evidence type="ECO:0000313" key="1">
    <source>
        <dbReference type="EMBL" id="GBH10474.1"/>
    </source>
</evidence>
<keyword evidence="1" id="KW-0067">ATP-binding</keyword>
<keyword evidence="1" id="KW-0347">Helicase</keyword>
<sequence length="123" mass="12935">MAGGSTSRFATGTALKQLPTGNIKRGAVGPGHVIGQNRGDRCAYVTRQTDTPQGDALCHIGVHVFVVAHCAAAKIGCDGTRGNGIHANLTRAELYGHVTGQHFQRRFYRGIEAVAGQGETHEA</sequence>
<proteinExistence type="predicted"/>
<comment type="caution">
    <text evidence="1">The sequence shown here is derived from an EMBL/GenBank/DDBJ whole genome shotgun (WGS) entry which is preliminary data.</text>
</comment>
<evidence type="ECO:0000313" key="2">
    <source>
        <dbReference type="Proteomes" id="UP000247480"/>
    </source>
</evidence>
<keyword evidence="1" id="KW-0547">Nucleotide-binding</keyword>
<dbReference type="EMBL" id="BGJZ01000186">
    <property type="protein sequence ID" value="GBH10474.1"/>
    <property type="molecule type" value="Genomic_DNA"/>
</dbReference>
<name>A0A2V0QC40_PSESF</name>
<reference evidence="1 2" key="1">
    <citation type="submission" date="2018-04" db="EMBL/GenBank/DDBJ databases">
        <title>Draft genome sequence of Pseudomonas syringae pv. actinidiae biovar 1 strains isolated from kiwifruit in Kagawa prefecture.</title>
        <authorList>
            <person name="Tabuchi M."/>
            <person name="Saito M."/>
            <person name="Fujiwara S."/>
            <person name="Sasa N."/>
            <person name="Akimitsu K."/>
            <person name="Gomi K."/>
            <person name="Konishi-Sugita S."/>
            <person name="Hamano K."/>
            <person name="Kataoka I."/>
        </authorList>
    </citation>
    <scope>NUCLEOTIDE SEQUENCE [LARGE SCALE GENOMIC DNA]</scope>
    <source>
        <strain evidence="1 2">MAFF212206</strain>
    </source>
</reference>
<dbReference type="GO" id="GO:0004386">
    <property type="term" value="F:helicase activity"/>
    <property type="evidence" value="ECO:0007669"/>
    <property type="project" value="UniProtKB-KW"/>
</dbReference>
<dbReference type="AlphaFoldDB" id="A0A2V0QC40"/>
<dbReference type="Proteomes" id="UP000247480">
    <property type="component" value="Unassembled WGS sequence"/>
</dbReference>
<protein>
    <submittedName>
        <fullName evidence="1">Superfamily I DNA and/or RNA helicase</fullName>
    </submittedName>
</protein>
<keyword evidence="1" id="KW-0378">Hydrolase</keyword>
<organism evidence="1 2">
    <name type="scientific">Pseudomonas syringae pv. actinidiae</name>
    <dbReference type="NCBI Taxonomy" id="103796"/>
    <lineage>
        <taxon>Bacteria</taxon>
        <taxon>Pseudomonadati</taxon>
        <taxon>Pseudomonadota</taxon>
        <taxon>Gammaproteobacteria</taxon>
        <taxon>Pseudomonadales</taxon>
        <taxon>Pseudomonadaceae</taxon>
        <taxon>Pseudomonas</taxon>
        <taxon>Pseudomonas syringae</taxon>
    </lineage>
</organism>
<gene>
    <name evidence="1" type="ORF">KPSA1_03892</name>
</gene>